<evidence type="ECO:0000256" key="1">
    <source>
        <dbReference type="SAM" id="Phobius"/>
    </source>
</evidence>
<name>A0A5B8VUK2_9SPHI</name>
<proteinExistence type="predicted"/>
<reference evidence="2 3" key="1">
    <citation type="journal article" date="2013" name="J. Microbiol.">
        <title>Mucilaginibacter ginsenosidivorax sp. nov., with ginsenoside converting activity isolated from sediment.</title>
        <authorList>
            <person name="Kim J.K."/>
            <person name="Choi T.E."/>
            <person name="Liu Q.M."/>
            <person name="Park H.Y."/>
            <person name="Yi T.H."/>
            <person name="Yoon M.H."/>
            <person name="Kim S.C."/>
            <person name="Im W.T."/>
        </authorList>
    </citation>
    <scope>NUCLEOTIDE SEQUENCE [LARGE SCALE GENOMIC DNA]</scope>
    <source>
        <strain evidence="2 3">KHI28</strain>
    </source>
</reference>
<keyword evidence="1" id="KW-1133">Transmembrane helix</keyword>
<dbReference type="KEGG" id="mgk:FSB76_03905"/>
<protein>
    <recommendedName>
        <fullName evidence="4">DoxX family protein</fullName>
    </recommendedName>
</protein>
<dbReference type="EMBL" id="CP042437">
    <property type="protein sequence ID" value="QEC75129.1"/>
    <property type="molecule type" value="Genomic_DNA"/>
</dbReference>
<keyword evidence="1" id="KW-0472">Membrane</keyword>
<sequence>MTIKLISGALILFAAFMSIKHGWQGLTMKPNATGPEADLFGKLNLSHATLKVISILTLLSGILILIPQTFVAGNLLNAALIFFLMIMFFYVGEFKAALIEIPFLLIPLVLIYLKYPLG</sequence>
<dbReference type="RefSeq" id="WP_147052284.1">
    <property type="nucleotide sequence ID" value="NZ_CP042437.1"/>
</dbReference>
<feature type="transmembrane region" description="Helical" evidence="1">
    <location>
        <begin position="97"/>
        <end position="115"/>
    </location>
</feature>
<feature type="transmembrane region" description="Helical" evidence="1">
    <location>
        <begin position="73"/>
        <end position="91"/>
    </location>
</feature>
<feature type="transmembrane region" description="Helical" evidence="1">
    <location>
        <begin position="48"/>
        <end position="66"/>
    </location>
</feature>
<organism evidence="2 3">
    <name type="scientific">Mucilaginibacter ginsenosidivorax</name>
    <dbReference type="NCBI Taxonomy" id="862126"/>
    <lineage>
        <taxon>Bacteria</taxon>
        <taxon>Pseudomonadati</taxon>
        <taxon>Bacteroidota</taxon>
        <taxon>Sphingobacteriia</taxon>
        <taxon>Sphingobacteriales</taxon>
        <taxon>Sphingobacteriaceae</taxon>
        <taxon>Mucilaginibacter</taxon>
    </lineage>
</organism>
<evidence type="ECO:0000313" key="3">
    <source>
        <dbReference type="Proteomes" id="UP000321362"/>
    </source>
</evidence>
<evidence type="ECO:0000313" key="2">
    <source>
        <dbReference type="EMBL" id="QEC75129.1"/>
    </source>
</evidence>
<keyword evidence="3" id="KW-1185">Reference proteome</keyword>
<dbReference type="OrthoDB" id="826196at2"/>
<gene>
    <name evidence="2" type="ORF">FSB76_03905</name>
</gene>
<dbReference type="AlphaFoldDB" id="A0A5B8VUK2"/>
<accession>A0A5B8VUK2</accession>
<keyword evidence="1" id="KW-0812">Transmembrane</keyword>
<evidence type="ECO:0008006" key="4">
    <source>
        <dbReference type="Google" id="ProtNLM"/>
    </source>
</evidence>
<dbReference type="Proteomes" id="UP000321362">
    <property type="component" value="Chromosome"/>
</dbReference>